<protein>
    <submittedName>
        <fullName evidence="1">Uncharacterized protein</fullName>
    </submittedName>
</protein>
<reference evidence="1 2" key="1">
    <citation type="submission" date="2016-04" db="EMBL/GenBank/DDBJ databases">
        <title>The genome of Intoshia linei affirms orthonectids as highly simplified spiralians.</title>
        <authorList>
            <person name="Mikhailov K.V."/>
            <person name="Slusarev G.S."/>
            <person name="Nikitin M.A."/>
            <person name="Logacheva M.D."/>
            <person name="Penin A."/>
            <person name="Aleoshin V."/>
            <person name="Panchin Y.V."/>
        </authorList>
    </citation>
    <scope>NUCLEOTIDE SEQUENCE [LARGE SCALE GENOMIC DNA]</scope>
    <source>
        <strain evidence="1">Intl2013</strain>
        <tissue evidence="1">Whole animal</tissue>
    </source>
</reference>
<name>A0A177AS91_9BILA</name>
<keyword evidence="2" id="KW-1185">Reference proteome</keyword>
<proteinExistence type="predicted"/>
<comment type="caution">
    <text evidence="1">The sequence shown here is derived from an EMBL/GenBank/DDBJ whole genome shotgun (WGS) entry which is preliminary data.</text>
</comment>
<dbReference type="AlphaFoldDB" id="A0A177AS91"/>
<feature type="non-terminal residue" evidence="1">
    <location>
        <position position="1"/>
    </location>
</feature>
<gene>
    <name evidence="1" type="ORF">A3Q56_08054</name>
</gene>
<dbReference type="Proteomes" id="UP000078046">
    <property type="component" value="Unassembled WGS sequence"/>
</dbReference>
<accession>A0A177AS91</accession>
<organism evidence="1 2">
    <name type="scientific">Intoshia linei</name>
    <dbReference type="NCBI Taxonomy" id="1819745"/>
    <lineage>
        <taxon>Eukaryota</taxon>
        <taxon>Metazoa</taxon>
        <taxon>Spiralia</taxon>
        <taxon>Lophotrochozoa</taxon>
        <taxon>Mesozoa</taxon>
        <taxon>Orthonectida</taxon>
        <taxon>Rhopaluridae</taxon>
        <taxon>Intoshia</taxon>
    </lineage>
</organism>
<evidence type="ECO:0000313" key="2">
    <source>
        <dbReference type="Proteomes" id="UP000078046"/>
    </source>
</evidence>
<sequence>TLENNEIIYDEPAEVIYNEIVGIDEYDSSDDSIEDYSNISQSEIVEISEKLEYSVYCTVSIVNEVMKKIGYKKFARSSIKKQGLEIIYKWFITFVNDLTDLKIPTAVEVVKKTDYGDCCYFSFGNGKKVFVLFFIEETNKKIVHLMLATDLFEFYIKQIDKNKIQTGFIKDIIMVTILDLEAMTTHPQHEFSANEFNDELVSLCHNSNTLVNMNLNNCIKLVDFKKILRWIEKSIEGMDSVISINCWKKANLFDDQVSDESMQNVEFPPYFENETSNDIEDAEINVIIADFEDCVGYNVNQEKSIMKKDV</sequence>
<evidence type="ECO:0000313" key="1">
    <source>
        <dbReference type="EMBL" id="OAF64243.1"/>
    </source>
</evidence>
<dbReference type="EMBL" id="LWCA01001997">
    <property type="protein sequence ID" value="OAF64243.1"/>
    <property type="molecule type" value="Genomic_DNA"/>
</dbReference>